<name>A0A9P8V4U7_9PEZI</name>
<feature type="region of interest" description="Disordered" evidence="1">
    <location>
        <begin position="73"/>
        <end position="113"/>
    </location>
</feature>
<evidence type="ECO:0000313" key="4">
    <source>
        <dbReference type="Proteomes" id="UP000770015"/>
    </source>
</evidence>
<dbReference type="PANTHER" id="PTHR28219:SF1">
    <property type="entry name" value="UPF0642 PROTEIN YBL028C"/>
    <property type="match status" value="1"/>
</dbReference>
<evidence type="ECO:0000259" key="2">
    <source>
        <dbReference type="Pfam" id="PF10338"/>
    </source>
</evidence>
<dbReference type="InterPro" id="IPR019434">
    <property type="entry name" value="DUF2423"/>
</dbReference>
<keyword evidence="4" id="KW-1185">Reference proteome</keyword>
<protein>
    <recommendedName>
        <fullName evidence="2">DUF2423 domain-containing protein</fullName>
    </recommendedName>
</protein>
<sequence>MAKSSRAGSVKANNRRLKTNVFGPVESARTERLSAKLLELAAQPKPERNVEEAESAVAKAADASDAVVVSNMDVDKETSSVAKRPSSGKILKKKRPNKIVFPKFKDRKGKKKN</sequence>
<feature type="domain" description="DUF2423" evidence="2">
    <location>
        <begin position="1"/>
        <end position="44"/>
    </location>
</feature>
<dbReference type="AlphaFoldDB" id="A0A9P8V4U7"/>
<dbReference type="Proteomes" id="UP000770015">
    <property type="component" value="Unassembled WGS sequence"/>
</dbReference>
<organism evidence="3 4">
    <name type="scientific">Plectosphaerella plurivora</name>
    <dbReference type="NCBI Taxonomy" id="936078"/>
    <lineage>
        <taxon>Eukaryota</taxon>
        <taxon>Fungi</taxon>
        <taxon>Dikarya</taxon>
        <taxon>Ascomycota</taxon>
        <taxon>Pezizomycotina</taxon>
        <taxon>Sordariomycetes</taxon>
        <taxon>Hypocreomycetidae</taxon>
        <taxon>Glomerellales</taxon>
        <taxon>Plectosphaerellaceae</taxon>
        <taxon>Plectosphaerella</taxon>
    </lineage>
</organism>
<gene>
    <name evidence="3" type="ORF">F5X68DRAFT_215279</name>
</gene>
<evidence type="ECO:0000256" key="1">
    <source>
        <dbReference type="SAM" id="MobiDB-lite"/>
    </source>
</evidence>
<comment type="caution">
    <text evidence="3">The sequence shown here is derived from an EMBL/GenBank/DDBJ whole genome shotgun (WGS) entry which is preliminary data.</text>
</comment>
<dbReference type="Pfam" id="PF10338">
    <property type="entry name" value="YBL028C_N"/>
    <property type="match status" value="1"/>
</dbReference>
<dbReference type="GO" id="GO:0030687">
    <property type="term" value="C:preribosome, large subunit precursor"/>
    <property type="evidence" value="ECO:0007669"/>
    <property type="project" value="TreeGrafter"/>
</dbReference>
<dbReference type="OrthoDB" id="4087970at2759"/>
<reference evidence="3" key="1">
    <citation type="journal article" date="2021" name="Nat. Commun.">
        <title>Genetic determinants of endophytism in the Arabidopsis root mycobiome.</title>
        <authorList>
            <person name="Mesny F."/>
            <person name="Miyauchi S."/>
            <person name="Thiergart T."/>
            <person name="Pickel B."/>
            <person name="Atanasova L."/>
            <person name="Karlsson M."/>
            <person name="Huettel B."/>
            <person name="Barry K.W."/>
            <person name="Haridas S."/>
            <person name="Chen C."/>
            <person name="Bauer D."/>
            <person name="Andreopoulos W."/>
            <person name="Pangilinan J."/>
            <person name="LaButti K."/>
            <person name="Riley R."/>
            <person name="Lipzen A."/>
            <person name="Clum A."/>
            <person name="Drula E."/>
            <person name="Henrissat B."/>
            <person name="Kohler A."/>
            <person name="Grigoriev I.V."/>
            <person name="Martin F.M."/>
            <person name="Hacquard S."/>
        </authorList>
    </citation>
    <scope>NUCLEOTIDE SEQUENCE</scope>
    <source>
        <strain evidence="3">MPI-SDFR-AT-0117</strain>
    </source>
</reference>
<accession>A0A9P8V4U7</accession>
<dbReference type="EMBL" id="JAGSXJ010000028">
    <property type="protein sequence ID" value="KAH6671600.1"/>
    <property type="molecule type" value="Genomic_DNA"/>
</dbReference>
<proteinExistence type="predicted"/>
<evidence type="ECO:0000313" key="3">
    <source>
        <dbReference type="EMBL" id="KAH6671600.1"/>
    </source>
</evidence>
<dbReference type="PANTHER" id="PTHR28219">
    <property type="entry name" value="UPF0642 PROTEIN YBL028C"/>
    <property type="match status" value="1"/>
</dbReference>